<dbReference type="PROSITE" id="PS50850">
    <property type="entry name" value="MFS"/>
    <property type="match status" value="1"/>
</dbReference>
<feature type="domain" description="Major facilitator superfamily (MFS) profile" evidence="10">
    <location>
        <begin position="58"/>
        <end position="509"/>
    </location>
</feature>
<comment type="similarity">
    <text evidence="2">Belongs to the major facilitator superfamily. EmrB family.</text>
</comment>
<dbReference type="PRINTS" id="PR01036">
    <property type="entry name" value="TCRTETB"/>
</dbReference>
<dbReference type="InterPro" id="IPR011701">
    <property type="entry name" value="MFS"/>
</dbReference>
<gene>
    <name evidence="11" type="ORF">GCM10011512_02710</name>
</gene>
<feature type="transmembrane region" description="Helical" evidence="9">
    <location>
        <begin position="315"/>
        <end position="341"/>
    </location>
</feature>
<keyword evidence="6 9" id="KW-1133">Transmembrane helix</keyword>
<comment type="caution">
    <text evidence="11">The sequence shown here is derived from an EMBL/GenBank/DDBJ whole genome shotgun (WGS) entry which is preliminary data.</text>
</comment>
<evidence type="ECO:0000256" key="7">
    <source>
        <dbReference type="ARBA" id="ARBA00023136"/>
    </source>
</evidence>
<feature type="transmembrane region" description="Helical" evidence="9">
    <location>
        <begin position="453"/>
        <end position="471"/>
    </location>
</feature>
<feature type="transmembrane region" description="Helical" evidence="9">
    <location>
        <begin position="275"/>
        <end position="294"/>
    </location>
</feature>
<dbReference type="RefSeq" id="WP_188665189.1">
    <property type="nucleotide sequence ID" value="NZ_BMJI01000001.1"/>
</dbReference>
<evidence type="ECO:0000256" key="1">
    <source>
        <dbReference type="ARBA" id="ARBA00004651"/>
    </source>
</evidence>
<organism evidence="11 12">
    <name type="scientific">Tersicoccus solisilvae</name>
    <dbReference type="NCBI Taxonomy" id="1882339"/>
    <lineage>
        <taxon>Bacteria</taxon>
        <taxon>Bacillati</taxon>
        <taxon>Actinomycetota</taxon>
        <taxon>Actinomycetes</taxon>
        <taxon>Micrococcales</taxon>
        <taxon>Micrococcaceae</taxon>
        <taxon>Tersicoccus</taxon>
    </lineage>
</organism>
<feature type="transmembrane region" description="Helical" evidence="9">
    <location>
        <begin position="53"/>
        <end position="76"/>
    </location>
</feature>
<feature type="transmembrane region" description="Helical" evidence="9">
    <location>
        <begin position="347"/>
        <end position="370"/>
    </location>
</feature>
<dbReference type="InterPro" id="IPR020846">
    <property type="entry name" value="MFS_dom"/>
</dbReference>
<keyword evidence="12" id="KW-1185">Reference proteome</keyword>
<feature type="transmembrane region" description="Helical" evidence="9">
    <location>
        <begin position="382"/>
        <end position="400"/>
    </location>
</feature>
<evidence type="ECO:0000259" key="10">
    <source>
        <dbReference type="PROSITE" id="PS50850"/>
    </source>
</evidence>
<dbReference type="Proteomes" id="UP000597761">
    <property type="component" value="Unassembled WGS sequence"/>
</dbReference>
<evidence type="ECO:0000256" key="5">
    <source>
        <dbReference type="ARBA" id="ARBA00022692"/>
    </source>
</evidence>
<reference evidence="12" key="1">
    <citation type="journal article" date="2019" name="Int. J. Syst. Evol. Microbiol.">
        <title>The Global Catalogue of Microorganisms (GCM) 10K type strain sequencing project: providing services to taxonomists for standard genome sequencing and annotation.</title>
        <authorList>
            <consortium name="The Broad Institute Genomics Platform"/>
            <consortium name="The Broad Institute Genome Sequencing Center for Infectious Disease"/>
            <person name="Wu L."/>
            <person name="Ma J."/>
        </authorList>
    </citation>
    <scope>NUCLEOTIDE SEQUENCE [LARGE SCALE GENOMIC DNA]</scope>
    <source>
        <strain evidence="12">CGMCC 1.15480</strain>
    </source>
</reference>
<dbReference type="InterPro" id="IPR036259">
    <property type="entry name" value="MFS_trans_sf"/>
</dbReference>
<evidence type="ECO:0000256" key="3">
    <source>
        <dbReference type="ARBA" id="ARBA00022448"/>
    </source>
</evidence>
<protein>
    <submittedName>
        <fullName evidence="11">MFS transporter</fullName>
    </submittedName>
</protein>
<dbReference type="Gene3D" id="1.20.1720.10">
    <property type="entry name" value="Multidrug resistance protein D"/>
    <property type="match status" value="1"/>
</dbReference>
<evidence type="ECO:0000256" key="9">
    <source>
        <dbReference type="SAM" id="Phobius"/>
    </source>
</evidence>
<dbReference type="PANTHER" id="PTHR42718">
    <property type="entry name" value="MAJOR FACILITATOR SUPERFAMILY MULTIDRUG TRANSPORTER MFSC"/>
    <property type="match status" value="1"/>
</dbReference>
<dbReference type="InterPro" id="IPR004638">
    <property type="entry name" value="EmrB-like"/>
</dbReference>
<feature type="transmembrane region" description="Helical" evidence="9">
    <location>
        <begin position="156"/>
        <end position="174"/>
    </location>
</feature>
<evidence type="ECO:0000256" key="2">
    <source>
        <dbReference type="ARBA" id="ARBA00008537"/>
    </source>
</evidence>
<evidence type="ECO:0000313" key="12">
    <source>
        <dbReference type="Proteomes" id="UP000597761"/>
    </source>
</evidence>
<feature type="transmembrane region" description="Helical" evidence="9">
    <location>
        <begin position="210"/>
        <end position="230"/>
    </location>
</feature>
<keyword evidence="5 9" id="KW-0812">Transmembrane</keyword>
<dbReference type="Pfam" id="PF07690">
    <property type="entry name" value="MFS_1"/>
    <property type="match status" value="1"/>
</dbReference>
<feature type="transmembrane region" description="Helical" evidence="9">
    <location>
        <begin position="483"/>
        <end position="503"/>
    </location>
</feature>
<evidence type="ECO:0000313" key="11">
    <source>
        <dbReference type="EMBL" id="GGC79574.1"/>
    </source>
</evidence>
<feature type="transmembrane region" description="Helical" evidence="9">
    <location>
        <begin position="96"/>
        <end position="116"/>
    </location>
</feature>
<evidence type="ECO:0000256" key="8">
    <source>
        <dbReference type="SAM" id="MobiDB-lite"/>
    </source>
</evidence>
<feature type="transmembrane region" description="Helical" evidence="9">
    <location>
        <begin position="242"/>
        <end position="263"/>
    </location>
</feature>
<evidence type="ECO:0000256" key="4">
    <source>
        <dbReference type="ARBA" id="ARBA00022475"/>
    </source>
</evidence>
<comment type="subcellular location">
    <subcellularLocation>
        <location evidence="1">Cell membrane</location>
        <topology evidence="1">Multi-pass membrane protein</topology>
    </subcellularLocation>
</comment>
<keyword evidence="4" id="KW-1003">Cell membrane</keyword>
<feature type="transmembrane region" description="Helical" evidence="9">
    <location>
        <begin position="186"/>
        <end position="204"/>
    </location>
</feature>
<dbReference type="NCBIfam" id="TIGR00711">
    <property type="entry name" value="efflux_EmrB"/>
    <property type="match status" value="1"/>
</dbReference>
<feature type="transmembrane region" description="Helical" evidence="9">
    <location>
        <begin position="123"/>
        <end position="150"/>
    </location>
</feature>
<dbReference type="EMBL" id="BMJI01000001">
    <property type="protein sequence ID" value="GGC79574.1"/>
    <property type="molecule type" value="Genomic_DNA"/>
</dbReference>
<keyword evidence="3" id="KW-0813">Transport</keyword>
<proteinExistence type="inferred from homology"/>
<dbReference type="PANTHER" id="PTHR42718:SF9">
    <property type="entry name" value="MAJOR FACILITATOR SUPERFAMILY MULTIDRUG TRANSPORTER MFSC"/>
    <property type="match status" value="1"/>
</dbReference>
<accession>A0ABQ1NKR5</accession>
<dbReference type="CDD" id="cd17503">
    <property type="entry name" value="MFS_LmrB_MDR_like"/>
    <property type="match status" value="1"/>
</dbReference>
<evidence type="ECO:0000256" key="6">
    <source>
        <dbReference type="ARBA" id="ARBA00022989"/>
    </source>
</evidence>
<keyword evidence="7 9" id="KW-0472">Membrane</keyword>
<feature type="transmembrane region" description="Helical" evidence="9">
    <location>
        <begin position="406"/>
        <end position="432"/>
    </location>
</feature>
<name>A0ABQ1NKR5_9MICC</name>
<sequence length="517" mass="53424">MPSAVPEDAAPRTGSTQVIAEPDPQSGVQPIVPPAAPSQHAGGRPVEPEKIPAGGVAVIITMLVAAFVVILNETILNVALPRLMADLDVSATTVQWLSTGFLLTMAVVIPITGYVLQRFSTRAVFCTAMGLFSAGTLLAALAPGFGVLLAARVVQASGTAMMMPLLMTTILTLVPLSRRGAVMGNLSIVISVAPALGPTVSGLILQAFSWRFVFVFVLPIALAALAYGAWKLTNVNEGGDQRFDIVSVLLSVPGFGGLVYGLSHIGEGGGGSVDPVAVAVIAGAVVVLAVFVARQLQLQRRDAPFLDLRTFRFPMFRISVAIMCIAMAVLLGSAIILPIYLQSVLGLPAVVTGLVVLPGGLLMGVMGPIVGRLFDRLGPRPLTVTGSALLVIVLFMFARMDTTTPVWLVVVLYLMLTLGLALLFTPCFTGGLNPLPPRLYSHGSAILSTLQQVAGAAGTAVLISIMSAAAVTTGPRVDLVPGMHAAFTVAAVGALAAVVLSLFTRREAPVTGGHGGH</sequence>
<feature type="region of interest" description="Disordered" evidence="8">
    <location>
        <begin position="1"/>
        <end position="47"/>
    </location>
</feature>
<dbReference type="Gene3D" id="1.20.1250.20">
    <property type="entry name" value="MFS general substrate transporter like domains"/>
    <property type="match status" value="1"/>
</dbReference>
<dbReference type="SUPFAM" id="SSF103473">
    <property type="entry name" value="MFS general substrate transporter"/>
    <property type="match status" value="1"/>
</dbReference>